<organism evidence="2 3">
    <name type="scientific">Psychrosphaera algicola</name>
    <dbReference type="NCBI Taxonomy" id="3023714"/>
    <lineage>
        <taxon>Bacteria</taxon>
        <taxon>Pseudomonadati</taxon>
        <taxon>Pseudomonadota</taxon>
        <taxon>Gammaproteobacteria</taxon>
        <taxon>Alteromonadales</taxon>
        <taxon>Pseudoalteromonadaceae</taxon>
        <taxon>Psychrosphaera</taxon>
    </lineage>
</organism>
<evidence type="ECO:0000313" key="2">
    <source>
        <dbReference type="EMBL" id="MDC2887947.1"/>
    </source>
</evidence>
<sequence length="483" mass="51051">MKKLAISIAVTSILGLTACDDTTLENIQKDSASLVEANEPQPKVSVVFDPSNGKLSVPNDLLYSGTQDFTLEMPEEVASKAAGESVNWASPASALGALDGWGTQNPFTIELAYDSGVTLDATSIMSGDAVALYEVVKFPELSDPDCADASRAGLICKGTARLTFGVDYVTTLSGGNIAVVPLKPLKAGKSYAVALTKEIKDSNGNPLNPSSTYASVEQDINTLPIVHPDLTASELNETQAGIRLLQTMFNNFENTLADTFGANKDAIVYTQVFTVQSAGVPGTDPLQITKLLNAQKFSGMAAADPSSVATLMLSQGFNVAQAFAQAGAIENDPESLPYKLYSSADVYGAQISMPYYLENAETGSPLTGRWEAACDSGVMLQSLTQDQLVALSANTGDNHELCSSAQIGLADFGIDTQRHLTKYNPVPKVKSMETVDVQITLPNLDNANSIRAEQGLTPLAGRPDAGWPVVILQHGITSKKKIC</sequence>
<dbReference type="PROSITE" id="PS51257">
    <property type="entry name" value="PROKAR_LIPOPROTEIN"/>
    <property type="match status" value="1"/>
</dbReference>
<dbReference type="EMBL" id="JAQOMS010000002">
    <property type="protein sequence ID" value="MDC2887947.1"/>
    <property type="molecule type" value="Genomic_DNA"/>
</dbReference>
<dbReference type="InterPro" id="IPR025920">
    <property type="entry name" value="Lipase_bact_N"/>
</dbReference>
<dbReference type="Proteomes" id="UP001528411">
    <property type="component" value="Unassembled WGS sequence"/>
</dbReference>
<evidence type="ECO:0000313" key="3">
    <source>
        <dbReference type="Proteomes" id="UP001528411"/>
    </source>
</evidence>
<name>A0ABT5FBE9_9GAMM</name>
<dbReference type="Pfam" id="PF12262">
    <property type="entry name" value="Lipase_bact_N"/>
    <property type="match status" value="1"/>
</dbReference>
<proteinExistence type="predicted"/>
<gene>
    <name evidence="2" type="ORF">PN838_02760</name>
</gene>
<evidence type="ECO:0000259" key="1">
    <source>
        <dbReference type="Pfam" id="PF12262"/>
    </source>
</evidence>
<dbReference type="RefSeq" id="WP_272179700.1">
    <property type="nucleotide sequence ID" value="NZ_JAQOMS010000002.1"/>
</dbReference>
<feature type="domain" description="Bacterial virulence factor lipase N-terminal" evidence="1">
    <location>
        <begin position="64"/>
        <end position="279"/>
    </location>
</feature>
<accession>A0ABT5FBE9</accession>
<protein>
    <recommendedName>
        <fullName evidence="1">Bacterial virulence factor lipase N-terminal domain-containing protein</fullName>
    </recommendedName>
</protein>
<dbReference type="InterPro" id="IPR020009">
    <property type="entry name" value="VolA/Pla-1/cef"/>
</dbReference>
<dbReference type="NCBIfam" id="TIGR03502">
    <property type="entry name" value="lipase_Pla1_cef"/>
    <property type="match status" value="1"/>
</dbReference>
<comment type="caution">
    <text evidence="2">The sequence shown here is derived from an EMBL/GenBank/DDBJ whole genome shotgun (WGS) entry which is preliminary data.</text>
</comment>
<keyword evidence="3" id="KW-1185">Reference proteome</keyword>
<reference evidence="2 3" key="1">
    <citation type="submission" date="2023-01" db="EMBL/GenBank/DDBJ databases">
        <title>Psychrosphaera sp. nov., isolated from marine algae.</title>
        <authorList>
            <person name="Bayburt H."/>
            <person name="Choi B.J."/>
            <person name="Kim J.M."/>
            <person name="Choi D.G."/>
            <person name="Jeon C.O."/>
        </authorList>
    </citation>
    <scope>NUCLEOTIDE SEQUENCE [LARGE SCALE GENOMIC DNA]</scope>
    <source>
        <strain evidence="2 3">G1-22</strain>
    </source>
</reference>